<dbReference type="Gene3D" id="3.30.70.2200">
    <property type="match status" value="1"/>
</dbReference>
<dbReference type="EMBL" id="BMQW01000006">
    <property type="protein sequence ID" value="GGP91269.1"/>
    <property type="molecule type" value="Genomic_DNA"/>
</dbReference>
<dbReference type="Proteomes" id="UP000654004">
    <property type="component" value="Unassembled WGS sequence"/>
</dbReference>
<sequence>MTTTWLICIDDTDDIGTKGTGEIAEEIMYLIMSKSHLNSVNETENNIAAWVTRHQLFVHPDIPYTSHNSAMCFELQSALSLSQIKQICTEHLLAESASVADPGLAIVDKLALTHDDVVNLIAFGSEAKREVKTKDQAYQLAKDVNVDLSEHGGTGQGVIGAIAGIGLRLSGNDGRVKGKISVGLAENTDYISLSVNQIIACSGLDGVIDIEGVKRDGEDIIVLSGKVKAVFVHDQFLLLVYQSLDNQTGKKHWCNALKQQLKKY</sequence>
<accession>A0ABQ2QQH5</accession>
<evidence type="ECO:0000313" key="1">
    <source>
        <dbReference type="EMBL" id="GGP91269.1"/>
    </source>
</evidence>
<gene>
    <name evidence="1" type="ORF">GCM10009410_26710</name>
</gene>
<organism evidence="1 2">
    <name type="scientific">Shewanella ulleungensis</name>
    <dbReference type="NCBI Taxonomy" id="2282699"/>
    <lineage>
        <taxon>Bacteria</taxon>
        <taxon>Pseudomonadati</taxon>
        <taxon>Pseudomonadota</taxon>
        <taxon>Gammaproteobacteria</taxon>
        <taxon>Alteromonadales</taxon>
        <taxon>Shewanellaceae</taxon>
        <taxon>Shewanella</taxon>
    </lineage>
</organism>
<proteinExistence type="predicted"/>
<reference evidence="2" key="1">
    <citation type="journal article" date="2019" name="Int. J. Syst. Evol. Microbiol.">
        <title>The Global Catalogue of Microorganisms (GCM) 10K type strain sequencing project: providing services to taxonomists for standard genome sequencing and annotation.</title>
        <authorList>
            <consortium name="The Broad Institute Genomics Platform"/>
            <consortium name="The Broad Institute Genome Sequencing Center for Infectious Disease"/>
            <person name="Wu L."/>
            <person name="Ma J."/>
        </authorList>
    </citation>
    <scope>NUCLEOTIDE SEQUENCE [LARGE SCALE GENOMIC DNA]</scope>
    <source>
        <strain evidence="2">JCM 32305</strain>
    </source>
</reference>
<protein>
    <recommendedName>
        <fullName evidence="3">DNA-binding protein</fullName>
    </recommendedName>
</protein>
<evidence type="ECO:0008006" key="3">
    <source>
        <dbReference type="Google" id="ProtNLM"/>
    </source>
</evidence>
<dbReference type="RefSeq" id="WP_188957016.1">
    <property type="nucleotide sequence ID" value="NZ_BMQW01000006.1"/>
</dbReference>
<name>A0ABQ2QQH5_9GAMM</name>
<comment type="caution">
    <text evidence="1">The sequence shown here is derived from an EMBL/GenBank/DDBJ whole genome shotgun (WGS) entry which is preliminary data.</text>
</comment>
<evidence type="ECO:0000313" key="2">
    <source>
        <dbReference type="Proteomes" id="UP000654004"/>
    </source>
</evidence>
<keyword evidence="2" id="KW-1185">Reference proteome</keyword>